<dbReference type="RefSeq" id="WP_236338748.1">
    <property type="nucleotide sequence ID" value="NZ_CAKMMF010000002.1"/>
</dbReference>
<proteinExistence type="predicted"/>
<dbReference type="Proteomes" id="UP000838686">
    <property type="component" value="Unassembled WGS sequence"/>
</dbReference>
<organism evidence="1 2">
    <name type="scientific">Paenibacillus plantiphilus</name>
    <dbReference type="NCBI Taxonomy" id="2905650"/>
    <lineage>
        <taxon>Bacteria</taxon>
        <taxon>Bacillati</taxon>
        <taxon>Bacillota</taxon>
        <taxon>Bacilli</taxon>
        <taxon>Bacillales</taxon>
        <taxon>Paenibacillaceae</taxon>
        <taxon>Paenibacillus</taxon>
    </lineage>
</organism>
<sequence>MERFIERVTLKKAVAWIVMKRFIGAIALLGLLLLSACSDGAPPQSIAEALKHEGVAFVELGTAADRELEGVQPQKYKLDDTNQLYIYDFGTIEKRELGHDKFQQRQLFLSSYPPTVLQEGSYLVLYYNDAISTGPPIPAEIEQTKYGVKIAAAIAALN</sequence>
<dbReference type="EMBL" id="CAKMMF010000002">
    <property type="protein sequence ID" value="CAH1193591.1"/>
    <property type="molecule type" value="Genomic_DNA"/>
</dbReference>
<reference evidence="1" key="1">
    <citation type="submission" date="2022-01" db="EMBL/GenBank/DDBJ databases">
        <authorList>
            <person name="Criscuolo A."/>
        </authorList>
    </citation>
    <scope>NUCLEOTIDE SEQUENCE</scope>
    <source>
        <strain evidence="1">CIP111893</strain>
    </source>
</reference>
<evidence type="ECO:0000313" key="2">
    <source>
        <dbReference type="Proteomes" id="UP000838686"/>
    </source>
</evidence>
<protein>
    <submittedName>
        <fullName evidence="1">Uncharacterized protein</fullName>
    </submittedName>
</protein>
<accession>A0ABM9BUD1</accession>
<keyword evidence="2" id="KW-1185">Reference proteome</keyword>
<evidence type="ECO:0000313" key="1">
    <source>
        <dbReference type="EMBL" id="CAH1193591.1"/>
    </source>
</evidence>
<gene>
    <name evidence="1" type="ORF">PAECIP111893_00501</name>
</gene>
<name>A0ABM9BUD1_9BACL</name>
<comment type="caution">
    <text evidence="1">The sequence shown here is derived from an EMBL/GenBank/DDBJ whole genome shotgun (WGS) entry which is preliminary data.</text>
</comment>